<dbReference type="EMBL" id="JADYXP020000005">
    <property type="protein sequence ID" value="KAL0124217.1"/>
    <property type="molecule type" value="Genomic_DNA"/>
</dbReference>
<name>A0AAW2GA42_9HYME</name>
<evidence type="ECO:0000313" key="2">
    <source>
        <dbReference type="Proteomes" id="UP001430953"/>
    </source>
</evidence>
<sequence>MLFRCRATNSIKSIAYIDICIYLAGFVKRRHLPQSLKYRVSNEPGNRHSVRVVYPCFEYDLGIYEIV</sequence>
<evidence type="ECO:0000313" key="1">
    <source>
        <dbReference type="EMBL" id="KAL0124217.1"/>
    </source>
</evidence>
<reference evidence="1 2" key="1">
    <citation type="submission" date="2023-03" db="EMBL/GenBank/DDBJ databases">
        <title>High recombination rates correlate with genetic variation in Cardiocondyla obscurior ants.</title>
        <authorList>
            <person name="Errbii M."/>
        </authorList>
    </citation>
    <scope>NUCLEOTIDE SEQUENCE [LARGE SCALE GENOMIC DNA]</scope>
    <source>
        <strain evidence="1">Alpha-2009</strain>
        <tissue evidence="1">Whole body</tissue>
    </source>
</reference>
<proteinExistence type="predicted"/>
<comment type="caution">
    <text evidence="1">The sequence shown here is derived from an EMBL/GenBank/DDBJ whole genome shotgun (WGS) entry which is preliminary data.</text>
</comment>
<dbReference type="Proteomes" id="UP001430953">
    <property type="component" value="Unassembled WGS sequence"/>
</dbReference>
<keyword evidence="2" id="KW-1185">Reference proteome</keyword>
<accession>A0AAW2GA42</accession>
<organism evidence="1 2">
    <name type="scientific">Cardiocondyla obscurior</name>
    <dbReference type="NCBI Taxonomy" id="286306"/>
    <lineage>
        <taxon>Eukaryota</taxon>
        <taxon>Metazoa</taxon>
        <taxon>Ecdysozoa</taxon>
        <taxon>Arthropoda</taxon>
        <taxon>Hexapoda</taxon>
        <taxon>Insecta</taxon>
        <taxon>Pterygota</taxon>
        <taxon>Neoptera</taxon>
        <taxon>Endopterygota</taxon>
        <taxon>Hymenoptera</taxon>
        <taxon>Apocrita</taxon>
        <taxon>Aculeata</taxon>
        <taxon>Formicoidea</taxon>
        <taxon>Formicidae</taxon>
        <taxon>Myrmicinae</taxon>
        <taxon>Cardiocondyla</taxon>
    </lineage>
</organism>
<protein>
    <submittedName>
        <fullName evidence="1">Uncharacterized protein</fullName>
    </submittedName>
</protein>
<dbReference type="AlphaFoldDB" id="A0AAW2GA42"/>
<gene>
    <name evidence="1" type="ORF">PUN28_006212</name>
</gene>